<comment type="caution">
    <text evidence="1">The sequence shown here is derived from an EMBL/GenBank/DDBJ whole genome shotgun (WGS) entry which is preliminary data.</text>
</comment>
<reference evidence="2" key="1">
    <citation type="journal article" date="2019" name="Int. J. Syst. Evol. Microbiol.">
        <title>The Global Catalogue of Microorganisms (GCM) 10K type strain sequencing project: providing services to taxonomists for standard genome sequencing and annotation.</title>
        <authorList>
            <consortium name="The Broad Institute Genomics Platform"/>
            <consortium name="The Broad Institute Genome Sequencing Center for Infectious Disease"/>
            <person name="Wu L."/>
            <person name="Ma J."/>
        </authorList>
    </citation>
    <scope>NUCLEOTIDE SEQUENCE [LARGE SCALE GENOMIC DNA]</scope>
    <source>
        <strain evidence="2">CGMCC 4.7277</strain>
    </source>
</reference>
<dbReference type="EMBL" id="JBHSMX010000008">
    <property type="protein sequence ID" value="MFC5520006.1"/>
    <property type="molecule type" value="Genomic_DNA"/>
</dbReference>
<evidence type="ECO:0000313" key="1">
    <source>
        <dbReference type="EMBL" id="MFC5520006.1"/>
    </source>
</evidence>
<accession>A0ABW0Q5F4</accession>
<dbReference type="Proteomes" id="UP001596084">
    <property type="component" value="Unassembled WGS sequence"/>
</dbReference>
<dbReference type="InterPro" id="IPR050772">
    <property type="entry name" value="Hydratase-Decarb/MhpD_sf"/>
</dbReference>
<proteinExistence type="predicted"/>
<dbReference type="RefSeq" id="WP_157090305.1">
    <property type="nucleotide sequence ID" value="NZ_JBHSMX010000008.1"/>
</dbReference>
<evidence type="ECO:0000313" key="2">
    <source>
        <dbReference type="Proteomes" id="UP001596084"/>
    </source>
</evidence>
<dbReference type="Gene3D" id="3.90.850.10">
    <property type="entry name" value="Fumarylacetoacetase-like, C-terminal domain"/>
    <property type="match status" value="1"/>
</dbReference>
<dbReference type="PANTHER" id="PTHR30143">
    <property type="entry name" value="ACID HYDRATASE"/>
    <property type="match status" value="1"/>
</dbReference>
<dbReference type="PANTHER" id="PTHR30143:SF0">
    <property type="entry name" value="2-KETO-4-PENTENOATE HYDRATASE"/>
    <property type="match status" value="1"/>
</dbReference>
<name>A0ABW0Q5F4_9BURK</name>
<dbReference type="SUPFAM" id="SSF56529">
    <property type="entry name" value="FAH"/>
    <property type="match status" value="1"/>
</dbReference>
<dbReference type="InterPro" id="IPR036663">
    <property type="entry name" value="Fumarylacetoacetase_C_sf"/>
</dbReference>
<keyword evidence="2" id="KW-1185">Reference proteome</keyword>
<sequence length="266" mass="28922">MRKEAMQPNFEELAQSLVKAWNAGGRIALPAEDAAPRSRADAYVIQDRFAEILGDRCVGWKVGAAVPAVQVMEGHDGPITGRLFAARHYTSPAQVPAALFEGYKIESEFAFRFRNRVPARKRLYTRAELEPGLVLHPGLEIAGHRYAASRGGRKSTTHDLIADNGACGAYIEASGIENWRHIDFANLPIDARIDGGEPIQTFSGEFFRDPVDILVETVNGLSGRGIDLAAGDLLTTGSLTLPVAMRAGQTYVARFGDLATLRLSFL</sequence>
<protein>
    <submittedName>
        <fullName evidence="1">2-keto-4-pentenoate hydratase</fullName>
    </submittedName>
</protein>
<gene>
    <name evidence="1" type="ORF">ACFPP7_03625</name>
</gene>
<organism evidence="1 2">
    <name type="scientific">Polaromonas jejuensis</name>
    <dbReference type="NCBI Taxonomy" id="457502"/>
    <lineage>
        <taxon>Bacteria</taxon>
        <taxon>Pseudomonadati</taxon>
        <taxon>Pseudomonadota</taxon>
        <taxon>Betaproteobacteria</taxon>
        <taxon>Burkholderiales</taxon>
        <taxon>Comamonadaceae</taxon>
        <taxon>Polaromonas</taxon>
    </lineage>
</organism>